<organism evidence="3 4">
    <name type="scientific">Actinoplanes ianthinogenes</name>
    <dbReference type="NCBI Taxonomy" id="122358"/>
    <lineage>
        <taxon>Bacteria</taxon>
        <taxon>Bacillati</taxon>
        <taxon>Actinomycetota</taxon>
        <taxon>Actinomycetes</taxon>
        <taxon>Micromonosporales</taxon>
        <taxon>Micromonosporaceae</taxon>
        <taxon>Actinoplanes</taxon>
    </lineage>
</organism>
<dbReference type="InterPro" id="IPR005183">
    <property type="entry name" value="DUF305_CopM-like"/>
</dbReference>
<feature type="region of interest" description="Disordered" evidence="1">
    <location>
        <begin position="37"/>
        <end position="56"/>
    </location>
</feature>
<feature type="domain" description="DUF305" evidence="2">
    <location>
        <begin position="63"/>
        <end position="204"/>
    </location>
</feature>
<dbReference type="PANTHER" id="PTHR36933:SF1">
    <property type="entry name" value="SLL0788 PROTEIN"/>
    <property type="match status" value="1"/>
</dbReference>
<dbReference type="InterPro" id="IPR012347">
    <property type="entry name" value="Ferritin-like"/>
</dbReference>
<gene>
    <name evidence="3" type="ORF">Aiant_53980</name>
</gene>
<keyword evidence="4" id="KW-1185">Reference proteome</keyword>
<name>A0ABN6CJE1_9ACTN</name>
<dbReference type="PANTHER" id="PTHR36933">
    <property type="entry name" value="SLL0788 PROTEIN"/>
    <property type="match status" value="1"/>
</dbReference>
<protein>
    <submittedName>
        <fullName evidence="3">Lipoprotein</fullName>
    </submittedName>
</protein>
<evidence type="ECO:0000313" key="3">
    <source>
        <dbReference type="EMBL" id="BCJ44741.1"/>
    </source>
</evidence>
<sequence length="207" mass="21851">MGIAGVALIGTALLAGLRPAPEEPDPGPPPARVVLPGRPGEPATVTDSDHVRAPDGSTYNGIDVAYAQMMIAHHEQAVAMAGLAADRAGRAGVRALADRISAAQKPEIDVLRAWLRDREQPESEPGHDHAGMPGMQSATAMSELAAARGADFDRRFVTMMIAHHRGAQQMAGDLLRAGEDQRLSEMANETAVEQGSEINRLNDLDVA</sequence>
<dbReference type="Gene3D" id="1.20.1260.10">
    <property type="match status" value="1"/>
</dbReference>
<proteinExistence type="predicted"/>
<reference evidence="3 4" key="1">
    <citation type="submission" date="2020-08" db="EMBL/GenBank/DDBJ databases">
        <title>Whole genome shotgun sequence of Actinoplanes ianthinogenes NBRC 13996.</title>
        <authorList>
            <person name="Komaki H."/>
            <person name="Tamura T."/>
        </authorList>
    </citation>
    <scope>NUCLEOTIDE SEQUENCE [LARGE SCALE GENOMIC DNA]</scope>
    <source>
        <strain evidence="3 4">NBRC 13996</strain>
    </source>
</reference>
<evidence type="ECO:0000313" key="4">
    <source>
        <dbReference type="Proteomes" id="UP000676967"/>
    </source>
</evidence>
<dbReference type="Pfam" id="PF03713">
    <property type="entry name" value="DUF305"/>
    <property type="match status" value="1"/>
</dbReference>
<dbReference type="EMBL" id="AP023356">
    <property type="protein sequence ID" value="BCJ44741.1"/>
    <property type="molecule type" value="Genomic_DNA"/>
</dbReference>
<feature type="region of interest" description="Disordered" evidence="1">
    <location>
        <begin position="185"/>
        <end position="207"/>
    </location>
</feature>
<dbReference type="Proteomes" id="UP000676967">
    <property type="component" value="Chromosome"/>
</dbReference>
<evidence type="ECO:0000259" key="2">
    <source>
        <dbReference type="Pfam" id="PF03713"/>
    </source>
</evidence>
<accession>A0ABN6CJE1</accession>
<evidence type="ECO:0000256" key="1">
    <source>
        <dbReference type="SAM" id="MobiDB-lite"/>
    </source>
</evidence>
<keyword evidence="3" id="KW-0449">Lipoprotein</keyword>